<dbReference type="PROSITE" id="PS50911">
    <property type="entry name" value="CHAP"/>
    <property type="match status" value="1"/>
</dbReference>
<name>A0A558R6A2_9SPHN</name>
<dbReference type="InterPro" id="IPR007921">
    <property type="entry name" value="CHAP_dom"/>
</dbReference>
<dbReference type="Proteomes" id="UP000318681">
    <property type="component" value="Unassembled WGS sequence"/>
</dbReference>
<accession>A0A558R6A2</accession>
<reference evidence="3 4" key="1">
    <citation type="submission" date="2019-07" db="EMBL/GenBank/DDBJ databases">
        <title>Sphingomonas solaris sp. nov., isolated from a solar panel from Boston, Massachusetts.</title>
        <authorList>
            <person name="Tanner K."/>
            <person name="Pascual J."/>
            <person name="Mancuso C."/>
            <person name="Pereto J."/>
            <person name="Khalil A."/>
            <person name="Vilanova C."/>
        </authorList>
    </citation>
    <scope>NUCLEOTIDE SEQUENCE [LARGE SCALE GENOMIC DNA]</scope>
    <source>
        <strain evidence="3 4">R4DWN</strain>
    </source>
</reference>
<gene>
    <name evidence="3" type="ORF">FOY91_08620</name>
</gene>
<dbReference type="InterPro" id="IPR038765">
    <property type="entry name" value="Papain-like_cys_pep_sf"/>
</dbReference>
<evidence type="ECO:0000313" key="4">
    <source>
        <dbReference type="Proteomes" id="UP000318681"/>
    </source>
</evidence>
<comment type="caution">
    <text evidence="3">The sequence shown here is derived from an EMBL/GenBank/DDBJ whole genome shotgun (WGS) entry which is preliminary data.</text>
</comment>
<keyword evidence="1" id="KW-0732">Signal</keyword>
<evidence type="ECO:0000259" key="2">
    <source>
        <dbReference type="PROSITE" id="PS50911"/>
    </source>
</evidence>
<protein>
    <submittedName>
        <fullName evidence="3">CHAP domain-containing protein</fullName>
    </submittedName>
</protein>
<keyword evidence="4" id="KW-1185">Reference proteome</keyword>
<feature type="chain" id="PRO_5022247464" evidence="1">
    <location>
        <begin position="27"/>
        <end position="167"/>
    </location>
</feature>
<feature type="signal peptide" evidence="1">
    <location>
        <begin position="1"/>
        <end position="26"/>
    </location>
</feature>
<dbReference type="AlphaFoldDB" id="A0A558R6A2"/>
<dbReference type="Gene3D" id="3.90.1720.10">
    <property type="entry name" value="endopeptidase domain like (from Nostoc punctiforme)"/>
    <property type="match status" value="1"/>
</dbReference>
<dbReference type="SUPFAM" id="SSF54001">
    <property type="entry name" value="Cysteine proteinases"/>
    <property type="match status" value="1"/>
</dbReference>
<evidence type="ECO:0000256" key="1">
    <source>
        <dbReference type="SAM" id="SignalP"/>
    </source>
</evidence>
<dbReference type="EMBL" id="VNIM01000027">
    <property type="protein sequence ID" value="TVV74909.1"/>
    <property type="molecule type" value="Genomic_DNA"/>
</dbReference>
<sequence>MMKTTRNLVGSLLLVAACFGSTGAQAASWQCAPFARMISGIQLFGAAASWWNQAVGKYGQGNVPKAGAVLVFKAIGSMRSGHVATVSQIVSDRIIKVTHANWSIINGHRGQVEKDVTVVDASDAGDWSKVRVYYAPLKGLGMKAYPAFGFIYADKTGATPAAAALAG</sequence>
<dbReference type="Pfam" id="PF05257">
    <property type="entry name" value="CHAP"/>
    <property type="match status" value="1"/>
</dbReference>
<organism evidence="3 4">
    <name type="scientific">Alterirhizorhabdus solaris</name>
    <dbReference type="NCBI Taxonomy" id="2529389"/>
    <lineage>
        <taxon>Bacteria</taxon>
        <taxon>Pseudomonadati</taxon>
        <taxon>Pseudomonadota</taxon>
        <taxon>Alphaproteobacteria</taxon>
        <taxon>Sphingomonadales</taxon>
        <taxon>Rhizorhabdaceae</taxon>
        <taxon>Alterirhizorhabdus</taxon>
    </lineage>
</organism>
<evidence type="ECO:0000313" key="3">
    <source>
        <dbReference type="EMBL" id="TVV74909.1"/>
    </source>
</evidence>
<dbReference type="PROSITE" id="PS51257">
    <property type="entry name" value="PROKAR_LIPOPROTEIN"/>
    <property type="match status" value="1"/>
</dbReference>
<dbReference type="OrthoDB" id="7279151at2"/>
<proteinExistence type="predicted"/>
<feature type="domain" description="Peptidase C51" evidence="2">
    <location>
        <begin position="6"/>
        <end position="131"/>
    </location>
</feature>